<sequence length="160" mass="18019">MSDVWKPAVTVASIIERDGLFLMIEEDTSDGRRINQPAGHLDPGESLIEAVIRETKEEAAVEFKPSYLVGTYLSRYMSKRRGIPVTYLRFAFAGEIGQTYDHPLDVGIVRSMWMSYDELVATKDQHRSELILKCIDDYLAGTRIPLEAIYTDSSVAGEIK</sequence>
<comment type="subunit">
    <text evidence="2 4">Monomer.</text>
</comment>
<dbReference type="Pfam" id="PF00293">
    <property type="entry name" value="NUDIX"/>
    <property type="match status" value="1"/>
</dbReference>
<feature type="domain" description="Nudix hydrolase" evidence="5">
    <location>
        <begin position="4"/>
        <end position="139"/>
    </location>
</feature>
<dbReference type="Proteomes" id="UP000294829">
    <property type="component" value="Unassembled WGS sequence"/>
</dbReference>
<dbReference type="InterPro" id="IPR015797">
    <property type="entry name" value="NUDIX_hydrolase-like_dom_sf"/>
</dbReference>
<reference evidence="6 7" key="1">
    <citation type="submission" date="2019-03" db="EMBL/GenBank/DDBJ databases">
        <title>Sapientia aquatica gen. nov., sp. nov., isolated from a crater lake.</title>
        <authorList>
            <person name="Felfoldi T."/>
            <person name="Szabo A."/>
            <person name="Toth E."/>
            <person name="Schumann P."/>
            <person name="Keki Z."/>
            <person name="Marialigeti K."/>
            <person name="Mathe I."/>
        </authorList>
    </citation>
    <scope>NUCLEOTIDE SEQUENCE [LARGE SCALE GENOMIC DNA]</scope>
    <source>
        <strain evidence="6 7">SA-152</strain>
    </source>
</reference>
<dbReference type="PANTHER" id="PTHR43222">
    <property type="entry name" value="NUDIX HYDROLASE 23"/>
    <property type="match status" value="1"/>
</dbReference>
<dbReference type="SUPFAM" id="SSF55811">
    <property type="entry name" value="Nudix"/>
    <property type="match status" value="1"/>
</dbReference>
<dbReference type="CDD" id="cd03675">
    <property type="entry name" value="NUDIX_Hydrolase"/>
    <property type="match status" value="1"/>
</dbReference>
<comment type="similarity">
    <text evidence="1 4">Belongs to the Nudix hydrolase family. NudJ subfamily.</text>
</comment>
<evidence type="ECO:0000259" key="5">
    <source>
        <dbReference type="PROSITE" id="PS51462"/>
    </source>
</evidence>
<evidence type="ECO:0000256" key="4">
    <source>
        <dbReference type="RuleBase" id="RU364043"/>
    </source>
</evidence>
<dbReference type="PROSITE" id="PS51462">
    <property type="entry name" value="NUDIX"/>
    <property type="match status" value="1"/>
</dbReference>
<dbReference type="GO" id="GO:0017110">
    <property type="term" value="F:nucleoside diphosphate phosphatase activity"/>
    <property type="evidence" value="ECO:0007669"/>
    <property type="project" value="InterPro"/>
</dbReference>
<dbReference type="RefSeq" id="WP_133327598.1">
    <property type="nucleotide sequence ID" value="NZ_SMYL01000003.1"/>
</dbReference>
<dbReference type="InterPro" id="IPR000086">
    <property type="entry name" value="NUDIX_hydrolase_dom"/>
</dbReference>
<dbReference type="PANTHER" id="PTHR43222:SF11">
    <property type="entry name" value="PHOSPHATASE NUDJ"/>
    <property type="match status" value="1"/>
</dbReference>
<proteinExistence type="inferred from homology"/>
<dbReference type="AlphaFoldDB" id="A0A4R5W2C1"/>
<evidence type="ECO:0000256" key="2">
    <source>
        <dbReference type="ARBA" id="ARBA00011245"/>
    </source>
</evidence>
<keyword evidence="4 6" id="KW-0378">Hydrolase</keyword>
<gene>
    <name evidence="4" type="primary">nudJ</name>
    <name evidence="6" type="ORF">E2I14_08930</name>
</gene>
<comment type="caution">
    <text evidence="6">The sequence shown here is derived from an EMBL/GenBank/DDBJ whole genome shotgun (WGS) entry which is preliminary data.</text>
</comment>
<evidence type="ECO:0000256" key="1">
    <source>
        <dbReference type="ARBA" id="ARBA00007608"/>
    </source>
</evidence>
<evidence type="ECO:0000256" key="3">
    <source>
        <dbReference type="ARBA" id="ARBA00015552"/>
    </source>
</evidence>
<keyword evidence="7" id="KW-1185">Reference proteome</keyword>
<name>A0A4R5W2C1_9BURK</name>
<dbReference type="OrthoDB" id="8594221at2"/>
<evidence type="ECO:0000313" key="6">
    <source>
        <dbReference type="EMBL" id="TDK66576.1"/>
    </source>
</evidence>
<dbReference type="InterPro" id="IPR033713">
    <property type="entry name" value="NudJ"/>
</dbReference>
<comment type="cofactor">
    <cofactor evidence="4">
        <name>Mg(2+)</name>
        <dbReference type="ChEBI" id="CHEBI:18420"/>
    </cofactor>
</comment>
<accession>A0A4R5W2C1</accession>
<organism evidence="6 7">
    <name type="scientific">Sapientia aquatica</name>
    <dbReference type="NCBI Taxonomy" id="1549640"/>
    <lineage>
        <taxon>Bacteria</taxon>
        <taxon>Pseudomonadati</taxon>
        <taxon>Pseudomonadota</taxon>
        <taxon>Betaproteobacteria</taxon>
        <taxon>Burkholderiales</taxon>
        <taxon>Oxalobacteraceae</taxon>
        <taxon>Sapientia</taxon>
    </lineage>
</organism>
<keyword evidence="4" id="KW-0460">Magnesium</keyword>
<evidence type="ECO:0000313" key="7">
    <source>
        <dbReference type="Proteomes" id="UP000294829"/>
    </source>
</evidence>
<dbReference type="GO" id="GO:0017111">
    <property type="term" value="F:ribonucleoside triphosphate phosphatase activity"/>
    <property type="evidence" value="ECO:0007669"/>
    <property type="project" value="InterPro"/>
</dbReference>
<dbReference type="Gene3D" id="3.90.79.10">
    <property type="entry name" value="Nucleoside Triphosphate Pyrophosphohydrolase"/>
    <property type="match status" value="1"/>
</dbReference>
<dbReference type="EC" id="3.6.1.-" evidence="4"/>
<protein>
    <recommendedName>
        <fullName evidence="3 4">Phosphatase NudJ</fullName>
        <ecNumber evidence="4">3.6.1.-</ecNumber>
    </recommendedName>
</protein>
<dbReference type="GO" id="GO:0004787">
    <property type="term" value="F:thiamine diphosphate phosphatase activity"/>
    <property type="evidence" value="ECO:0007669"/>
    <property type="project" value="InterPro"/>
</dbReference>
<dbReference type="EMBL" id="SMYL01000003">
    <property type="protein sequence ID" value="TDK66576.1"/>
    <property type="molecule type" value="Genomic_DNA"/>
</dbReference>